<dbReference type="InterPro" id="IPR001087">
    <property type="entry name" value="GDSL"/>
</dbReference>
<organism evidence="4 5">
    <name type="scientific">Oryza glaberrima</name>
    <name type="common">African rice</name>
    <dbReference type="NCBI Taxonomy" id="4538"/>
    <lineage>
        <taxon>Eukaryota</taxon>
        <taxon>Viridiplantae</taxon>
        <taxon>Streptophyta</taxon>
        <taxon>Embryophyta</taxon>
        <taxon>Tracheophyta</taxon>
        <taxon>Spermatophyta</taxon>
        <taxon>Magnoliopsida</taxon>
        <taxon>Liliopsida</taxon>
        <taxon>Poales</taxon>
        <taxon>Poaceae</taxon>
        <taxon>BOP clade</taxon>
        <taxon>Oryzoideae</taxon>
        <taxon>Oryzeae</taxon>
        <taxon>Oryzinae</taxon>
        <taxon>Oryza</taxon>
    </lineage>
</organism>
<evidence type="ECO:0000256" key="2">
    <source>
        <dbReference type="ARBA" id="ARBA00023180"/>
    </source>
</evidence>
<dbReference type="PANTHER" id="PTHR22835:SF275">
    <property type="entry name" value="OS01G0331100 PROTEIN"/>
    <property type="match status" value="1"/>
</dbReference>
<reference evidence="4 5" key="2">
    <citation type="submission" date="2018-04" db="EMBL/GenBank/DDBJ databases">
        <title>OglaRS2 (Oryza glaberrima Reference Sequence Version 2).</title>
        <authorList>
            <person name="Zhang J."/>
            <person name="Kudrna D."/>
            <person name="Lee S."/>
            <person name="Talag J."/>
            <person name="Rajasekar S."/>
            <person name="Wing R.A."/>
        </authorList>
    </citation>
    <scope>NUCLEOTIDE SEQUENCE [LARGE SCALE GENOMIC DNA]</scope>
    <source>
        <strain evidence="4 5">cv. IRGC 96717</strain>
    </source>
</reference>
<feature type="signal peptide" evidence="3">
    <location>
        <begin position="1"/>
        <end position="25"/>
    </location>
</feature>
<dbReference type="Proteomes" id="UP000007306">
    <property type="component" value="Chromosome 1"/>
</dbReference>
<dbReference type="Pfam" id="PF00657">
    <property type="entry name" value="Lipase_GDSL"/>
    <property type="match status" value="1"/>
</dbReference>
<evidence type="ECO:0008006" key="6">
    <source>
        <dbReference type="Google" id="ProtNLM"/>
    </source>
</evidence>
<sequence>MAASSGVVVAVVAVVAVMMAVAVAAGEISDDGGDQPSPSPSPSASCARRPVVFAFGDSNTDTGGIAAGMGYYFPLPEGRAFFRRATGRLCDGRLVIDHLCESLNMSYLSPYLEPLGTDFTNGANFAISGAATAPRNAAFSLHIQVQQFIHFKQRSLELASRGEAVPVDADGFRNALYLIDIGQNDLSAAFSAGCLPYDDVVRQRFPAILSEIKDAIQSLYYNGAKNLWIHGTGPLGCLPQKLAVPRADDGDLDPSGCLKTLNAGAYEFNSQLSSICDQLSSQLRGATIVFTDILAIKYDLIANHSSYDANVFFCRVRGAADGVLRPWRAAVQLRLQRELPRGGVPGVRGRQQVRELGRRALHRRRQRRRRRQDPLRRLLEAQAALQLLLQCIARLHQKLHIRMWLLIIHWRIIHEPD</sequence>
<dbReference type="HOGENOM" id="CLU_666650_0_0_1"/>
<keyword evidence="2" id="KW-0325">Glycoprotein</keyword>
<dbReference type="PANTHER" id="PTHR22835">
    <property type="entry name" value="ZINC FINGER FYVE DOMAIN CONTAINING PROTEIN"/>
    <property type="match status" value="1"/>
</dbReference>
<dbReference type="InterPro" id="IPR036514">
    <property type="entry name" value="SGNH_hydro_sf"/>
</dbReference>
<dbReference type="Gramene" id="ORGLA01G0116800.1">
    <property type="protein sequence ID" value="ORGLA01G0116800.1"/>
    <property type="gene ID" value="ORGLA01G0116800"/>
</dbReference>
<reference evidence="4" key="1">
    <citation type="submission" date="2015-06" db="UniProtKB">
        <authorList>
            <consortium name="EnsemblPlants"/>
        </authorList>
    </citation>
    <scope>IDENTIFICATION</scope>
</reference>
<accession>I1NMS8</accession>
<feature type="chain" id="PRO_5003648824" description="Esterase" evidence="3">
    <location>
        <begin position="26"/>
        <end position="417"/>
    </location>
</feature>
<dbReference type="EnsemblPlants" id="ORGLA01G0116800.1">
    <property type="protein sequence ID" value="ORGLA01G0116800.1"/>
    <property type="gene ID" value="ORGLA01G0116800"/>
</dbReference>
<dbReference type="STRING" id="4538.I1NMS8"/>
<dbReference type="AlphaFoldDB" id="I1NMS8"/>
<evidence type="ECO:0000313" key="4">
    <source>
        <dbReference type="EnsemblPlants" id="ORGLA01G0116800.1"/>
    </source>
</evidence>
<protein>
    <recommendedName>
        <fullName evidence="6">Esterase</fullName>
    </recommendedName>
</protein>
<evidence type="ECO:0000313" key="5">
    <source>
        <dbReference type="Proteomes" id="UP000007306"/>
    </source>
</evidence>
<proteinExistence type="inferred from homology"/>
<name>I1NMS8_ORYGL</name>
<keyword evidence="3" id="KW-0732">Signal</keyword>
<evidence type="ECO:0000256" key="1">
    <source>
        <dbReference type="ARBA" id="ARBA00008668"/>
    </source>
</evidence>
<keyword evidence="5" id="KW-1185">Reference proteome</keyword>
<comment type="similarity">
    <text evidence="1">Belongs to the 'GDSL' lipolytic enzyme family.</text>
</comment>
<dbReference type="eggNOG" id="ENOG502QTD0">
    <property type="taxonomic scope" value="Eukaryota"/>
</dbReference>
<dbReference type="Gene3D" id="3.40.50.1110">
    <property type="entry name" value="SGNH hydrolase"/>
    <property type="match status" value="1"/>
</dbReference>
<evidence type="ECO:0000256" key="3">
    <source>
        <dbReference type="SAM" id="SignalP"/>
    </source>
</evidence>
<dbReference type="OMA" id="AKNLWIH"/>
<dbReference type="GO" id="GO:0016788">
    <property type="term" value="F:hydrolase activity, acting on ester bonds"/>
    <property type="evidence" value="ECO:0007669"/>
    <property type="project" value="InterPro"/>
</dbReference>